<dbReference type="Pfam" id="PF00849">
    <property type="entry name" value="PseudoU_synth_2"/>
    <property type="match status" value="1"/>
</dbReference>
<dbReference type="NCBIfam" id="TIGR00093">
    <property type="entry name" value="pseudouridine synthase"/>
    <property type="match status" value="1"/>
</dbReference>
<dbReference type="GO" id="GO:0003723">
    <property type="term" value="F:RNA binding"/>
    <property type="evidence" value="ECO:0007669"/>
    <property type="project" value="UniProtKB-KW"/>
</dbReference>
<evidence type="ECO:0000313" key="8">
    <source>
        <dbReference type="Proteomes" id="UP000321944"/>
    </source>
</evidence>
<protein>
    <recommendedName>
        <fullName evidence="5">Pseudouridine synthase</fullName>
        <ecNumber evidence="5">5.4.99.-</ecNumber>
    </recommendedName>
</protein>
<dbReference type="InterPro" id="IPR002942">
    <property type="entry name" value="S4_RNA-bd"/>
</dbReference>
<dbReference type="SMART" id="SM00363">
    <property type="entry name" value="S4"/>
    <property type="match status" value="1"/>
</dbReference>
<dbReference type="InterPro" id="IPR042092">
    <property type="entry name" value="PsdUridine_s_RsuA/RluB/E/F_cat"/>
</dbReference>
<dbReference type="Gene3D" id="3.30.70.1560">
    <property type="entry name" value="Alpha-L RNA-binding motif"/>
    <property type="match status" value="1"/>
</dbReference>
<dbReference type="SUPFAM" id="SSF55120">
    <property type="entry name" value="Pseudouridine synthase"/>
    <property type="match status" value="1"/>
</dbReference>
<dbReference type="EC" id="5.4.99.-" evidence="5"/>
<dbReference type="Pfam" id="PF01479">
    <property type="entry name" value="S4"/>
    <property type="match status" value="1"/>
</dbReference>
<dbReference type="FunFam" id="3.30.70.1560:FF:000001">
    <property type="entry name" value="Pseudouridine synthase"/>
    <property type="match status" value="1"/>
</dbReference>
<evidence type="ECO:0000256" key="4">
    <source>
        <dbReference type="PROSITE-ProRule" id="PRU00182"/>
    </source>
</evidence>
<dbReference type="InterPro" id="IPR020103">
    <property type="entry name" value="PsdUridine_synth_cat_dom_sf"/>
</dbReference>
<dbReference type="InterPro" id="IPR018496">
    <property type="entry name" value="PsdUridine_synth_RsuA/RluB_CS"/>
</dbReference>
<evidence type="ECO:0000313" key="7">
    <source>
        <dbReference type="EMBL" id="BBM55296.1"/>
    </source>
</evidence>
<dbReference type="PANTHER" id="PTHR47683:SF4">
    <property type="entry name" value="PSEUDOURIDINE SYNTHASE"/>
    <property type="match status" value="1"/>
</dbReference>
<dbReference type="PROSITE" id="PS01149">
    <property type="entry name" value="PSI_RSU"/>
    <property type="match status" value="1"/>
</dbReference>
<dbReference type="CDD" id="cd02553">
    <property type="entry name" value="PseudoU_synth_RsuA"/>
    <property type="match status" value="1"/>
</dbReference>
<evidence type="ECO:0000256" key="5">
    <source>
        <dbReference type="RuleBase" id="RU003887"/>
    </source>
</evidence>
<name>A0A510KUJ0_9FUSO</name>
<proteinExistence type="inferred from homology"/>
<dbReference type="InterPro" id="IPR000748">
    <property type="entry name" value="PsdUridine_synth_RsuA/RluB/E/F"/>
</dbReference>
<evidence type="ECO:0000256" key="2">
    <source>
        <dbReference type="ARBA" id="ARBA00022884"/>
    </source>
</evidence>
<reference evidence="7 8" key="1">
    <citation type="submission" date="2019-07" db="EMBL/GenBank/DDBJ databases">
        <title>Complete Genome Sequence of Leptotrichia wadei Strain JMUB3936.</title>
        <authorList>
            <person name="Watanabe S."/>
            <person name="Cui L."/>
        </authorList>
    </citation>
    <scope>NUCLEOTIDE SEQUENCE [LARGE SCALE GENOMIC DNA]</scope>
    <source>
        <strain evidence="7 8">JMUB3936</strain>
    </source>
</reference>
<dbReference type="InterPro" id="IPR050343">
    <property type="entry name" value="RsuA_PseudoU_synthase"/>
</dbReference>
<dbReference type="AlphaFoldDB" id="A0A510KUJ0"/>
<dbReference type="SUPFAM" id="SSF55174">
    <property type="entry name" value="Alpha-L RNA-binding motif"/>
    <property type="match status" value="1"/>
</dbReference>
<feature type="domain" description="RNA-binding S4" evidence="6">
    <location>
        <begin position="1"/>
        <end position="60"/>
    </location>
</feature>
<evidence type="ECO:0000256" key="3">
    <source>
        <dbReference type="ARBA" id="ARBA00023235"/>
    </source>
</evidence>
<dbReference type="GO" id="GO:0120159">
    <property type="term" value="F:rRNA pseudouridine synthase activity"/>
    <property type="evidence" value="ECO:0007669"/>
    <property type="project" value="UniProtKB-ARBA"/>
</dbReference>
<dbReference type="Proteomes" id="UP000321944">
    <property type="component" value="Chromosome"/>
</dbReference>
<dbReference type="RefSeq" id="WP_147004004.1">
    <property type="nucleotide sequence ID" value="NZ_AP019841.1"/>
</dbReference>
<dbReference type="InterPro" id="IPR020094">
    <property type="entry name" value="TruA/RsuA/RluB/E/F_N"/>
</dbReference>
<dbReference type="OrthoDB" id="9807213at2"/>
<dbReference type="InterPro" id="IPR006145">
    <property type="entry name" value="PsdUridine_synth_RsuA/RluA"/>
</dbReference>
<gene>
    <name evidence="7" type="ORF">JMUB3936_1581</name>
</gene>
<comment type="similarity">
    <text evidence="1 5">Belongs to the pseudouridine synthase RsuA family.</text>
</comment>
<dbReference type="GO" id="GO:0000455">
    <property type="term" value="P:enzyme-directed rRNA pseudouridine synthesis"/>
    <property type="evidence" value="ECO:0007669"/>
    <property type="project" value="UniProtKB-ARBA"/>
</dbReference>
<sequence length="239" mass="27419">MRLDKFLANSGIGTRKEVKEIIKKKKISVNGVFVKDGKIHIDENKDVIKYENKVVGYKPFVYIMMNKPAGVISATEDNCHKTVIDLLNDEYRTYDIFPAGRLDIDTEGLLLLTNDGILSHNLLSPKKHVDKKYYVKIAKPLSENDVKTLENGIKLEENFVTKKAKVEVISENLHENGDNQVYITISEGKFHQVKRMFKAVNNEVLYLKRVKMGNLSLDKNLKLGEYRELTEEELDGLKF</sequence>
<evidence type="ECO:0000256" key="1">
    <source>
        <dbReference type="ARBA" id="ARBA00008348"/>
    </source>
</evidence>
<organism evidence="7 8">
    <name type="scientific">Leptotrichia wadei</name>
    <dbReference type="NCBI Taxonomy" id="157687"/>
    <lineage>
        <taxon>Bacteria</taxon>
        <taxon>Fusobacteriati</taxon>
        <taxon>Fusobacteriota</taxon>
        <taxon>Fusobacteriia</taxon>
        <taxon>Fusobacteriales</taxon>
        <taxon>Leptotrichiaceae</taxon>
        <taxon>Leptotrichia</taxon>
    </lineage>
</organism>
<dbReference type="EMBL" id="AP019841">
    <property type="protein sequence ID" value="BBM55296.1"/>
    <property type="molecule type" value="Genomic_DNA"/>
</dbReference>
<dbReference type="Gene3D" id="3.30.70.580">
    <property type="entry name" value="Pseudouridine synthase I, catalytic domain, N-terminal subdomain"/>
    <property type="match status" value="1"/>
</dbReference>
<dbReference type="Gene3D" id="3.10.290.10">
    <property type="entry name" value="RNA-binding S4 domain"/>
    <property type="match status" value="1"/>
</dbReference>
<dbReference type="PANTHER" id="PTHR47683">
    <property type="entry name" value="PSEUDOURIDINE SYNTHASE FAMILY PROTEIN-RELATED"/>
    <property type="match status" value="1"/>
</dbReference>
<dbReference type="InterPro" id="IPR036986">
    <property type="entry name" value="S4_RNA-bd_sf"/>
</dbReference>
<keyword evidence="3 5" id="KW-0413">Isomerase</keyword>
<evidence type="ECO:0000259" key="6">
    <source>
        <dbReference type="SMART" id="SM00363"/>
    </source>
</evidence>
<dbReference type="PROSITE" id="PS50889">
    <property type="entry name" value="S4"/>
    <property type="match status" value="1"/>
</dbReference>
<accession>A0A510KUJ0</accession>
<keyword evidence="2 4" id="KW-0694">RNA-binding</keyword>
<dbReference type="GO" id="GO:0005829">
    <property type="term" value="C:cytosol"/>
    <property type="evidence" value="ECO:0007669"/>
    <property type="project" value="UniProtKB-ARBA"/>
</dbReference>